<dbReference type="EMBL" id="MU006240">
    <property type="protein sequence ID" value="KAF2820745.1"/>
    <property type="molecule type" value="Genomic_DNA"/>
</dbReference>
<name>A0A6A6ZKG3_9PLEO</name>
<evidence type="ECO:0000313" key="2">
    <source>
        <dbReference type="EMBL" id="KAF2820745.1"/>
    </source>
</evidence>
<protein>
    <submittedName>
        <fullName evidence="2">Uncharacterized protein</fullName>
    </submittedName>
</protein>
<evidence type="ECO:0000256" key="1">
    <source>
        <dbReference type="SAM" id="SignalP"/>
    </source>
</evidence>
<accession>A0A6A6ZKG3</accession>
<evidence type="ECO:0000313" key="3">
    <source>
        <dbReference type="Proteomes" id="UP000799424"/>
    </source>
</evidence>
<organism evidence="2 3">
    <name type="scientific">Ophiobolus disseminans</name>
    <dbReference type="NCBI Taxonomy" id="1469910"/>
    <lineage>
        <taxon>Eukaryota</taxon>
        <taxon>Fungi</taxon>
        <taxon>Dikarya</taxon>
        <taxon>Ascomycota</taxon>
        <taxon>Pezizomycotina</taxon>
        <taxon>Dothideomycetes</taxon>
        <taxon>Pleosporomycetidae</taxon>
        <taxon>Pleosporales</taxon>
        <taxon>Pleosporineae</taxon>
        <taxon>Phaeosphaeriaceae</taxon>
        <taxon>Ophiobolus</taxon>
    </lineage>
</organism>
<dbReference type="OrthoDB" id="3752100at2759"/>
<reference evidence="2" key="1">
    <citation type="journal article" date="2020" name="Stud. Mycol.">
        <title>101 Dothideomycetes genomes: a test case for predicting lifestyles and emergence of pathogens.</title>
        <authorList>
            <person name="Haridas S."/>
            <person name="Albert R."/>
            <person name="Binder M."/>
            <person name="Bloem J."/>
            <person name="Labutti K."/>
            <person name="Salamov A."/>
            <person name="Andreopoulos B."/>
            <person name="Baker S."/>
            <person name="Barry K."/>
            <person name="Bills G."/>
            <person name="Bluhm B."/>
            <person name="Cannon C."/>
            <person name="Castanera R."/>
            <person name="Culley D."/>
            <person name="Daum C."/>
            <person name="Ezra D."/>
            <person name="Gonzalez J."/>
            <person name="Henrissat B."/>
            <person name="Kuo A."/>
            <person name="Liang C."/>
            <person name="Lipzen A."/>
            <person name="Lutzoni F."/>
            <person name="Magnuson J."/>
            <person name="Mondo S."/>
            <person name="Nolan M."/>
            <person name="Ohm R."/>
            <person name="Pangilinan J."/>
            <person name="Park H.-J."/>
            <person name="Ramirez L."/>
            <person name="Alfaro M."/>
            <person name="Sun H."/>
            <person name="Tritt A."/>
            <person name="Yoshinaga Y."/>
            <person name="Zwiers L.-H."/>
            <person name="Turgeon B."/>
            <person name="Goodwin S."/>
            <person name="Spatafora J."/>
            <person name="Crous P."/>
            <person name="Grigoriev I."/>
        </authorList>
    </citation>
    <scope>NUCLEOTIDE SEQUENCE</scope>
    <source>
        <strain evidence="2">CBS 113818</strain>
    </source>
</reference>
<sequence>MKPTVLAALTLLSTSTSANVVFSLASEPRGQGDRRSWLVDRWKCKPLAPEGFDKQASWAFVDIGLANGCSLYEEGDCTGEQLWVEKNNSNVLGPGPVNLTDFGWDKRASGFQCF</sequence>
<feature type="signal peptide" evidence="1">
    <location>
        <begin position="1"/>
        <end position="18"/>
    </location>
</feature>
<proteinExistence type="predicted"/>
<dbReference type="AlphaFoldDB" id="A0A6A6ZKG3"/>
<gene>
    <name evidence="2" type="ORF">CC86DRAFT_412027</name>
</gene>
<feature type="chain" id="PRO_5025630118" evidence="1">
    <location>
        <begin position="19"/>
        <end position="114"/>
    </location>
</feature>
<dbReference type="Proteomes" id="UP000799424">
    <property type="component" value="Unassembled WGS sequence"/>
</dbReference>
<keyword evidence="3" id="KW-1185">Reference proteome</keyword>
<keyword evidence="1" id="KW-0732">Signal</keyword>